<gene>
    <name evidence="1" type="ORF">NW768_000998</name>
</gene>
<keyword evidence="2" id="KW-1185">Reference proteome</keyword>
<evidence type="ECO:0000313" key="1">
    <source>
        <dbReference type="EMBL" id="KAJ4141781.1"/>
    </source>
</evidence>
<dbReference type="EMBL" id="JAOQBH010000001">
    <property type="protein sequence ID" value="KAJ4141781.1"/>
    <property type="molecule type" value="Genomic_DNA"/>
</dbReference>
<proteinExistence type="predicted"/>
<protein>
    <submittedName>
        <fullName evidence="1">Uncharacterized protein</fullName>
    </submittedName>
</protein>
<organism evidence="1 2">
    <name type="scientific">Fusarium equiseti</name>
    <name type="common">Fusarium scirpi</name>
    <dbReference type="NCBI Taxonomy" id="61235"/>
    <lineage>
        <taxon>Eukaryota</taxon>
        <taxon>Fungi</taxon>
        <taxon>Dikarya</taxon>
        <taxon>Ascomycota</taxon>
        <taxon>Pezizomycotina</taxon>
        <taxon>Sordariomycetes</taxon>
        <taxon>Hypocreomycetidae</taxon>
        <taxon>Hypocreales</taxon>
        <taxon>Nectriaceae</taxon>
        <taxon>Fusarium</taxon>
        <taxon>Fusarium incarnatum-equiseti species complex</taxon>
    </lineage>
</organism>
<reference evidence="1" key="1">
    <citation type="submission" date="2022-09" db="EMBL/GenBank/DDBJ databases">
        <title>Fusarium specimens isolated from Avocado Roots.</title>
        <authorList>
            <person name="Stajich J."/>
            <person name="Roper C."/>
            <person name="Heimlech-Rivalta G."/>
        </authorList>
    </citation>
    <scope>NUCLEOTIDE SEQUENCE</scope>
    <source>
        <strain evidence="1">CF00095</strain>
    </source>
</reference>
<evidence type="ECO:0000313" key="2">
    <source>
        <dbReference type="Proteomes" id="UP001152024"/>
    </source>
</evidence>
<accession>A0ABQ8RU37</accession>
<comment type="caution">
    <text evidence="1">The sequence shown here is derived from an EMBL/GenBank/DDBJ whole genome shotgun (WGS) entry which is preliminary data.</text>
</comment>
<name>A0ABQ8RU37_FUSEQ</name>
<sequence length="268" mass="30022">MEVSIHEILSAIKDGPEIIGFLNNEISQLQGILHRLLQVASSAAAPTDRPELEQLVKRCKDDLVDFKTKLRQLDVSGADGRRGRLWRKLKICLEEKDLDQIRHVVRWHVHLLTLHLIIVQTRQLPVLTDILPALQQIREGVAALQVSNTSTVTTQVESSGLSSRVTELDDKESNISQQAALDDTIARLMRLVEKRPCVMESDDSSEIVNDLERLLQFVQEEAISENRGGKDEERGQDVSSEVKLFTSLIVSAPSLRINENGRPISCAI</sequence>
<dbReference type="Proteomes" id="UP001152024">
    <property type="component" value="Unassembled WGS sequence"/>
</dbReference>